<dbReference type="AlphaFoldDB" id="A0A1I2DSH1"/>
<evidence type="ECO:0000313" key="4">
    <source>
        <dbReference type="Proteomes" id="UP000199516"/>
    </source>
</evidence>
<dbReference type="GO" id="GO:0005829">
    <property type="term" value="C:cytosol"/>
    <property type="evidence" value="ECO:0007669"/>
    <property type="project" value="TreeGrafter"/>
</dbReference>
<keyword evidence="1" id="KW-0560">Oxidoreductase</keyword>
<dbReference type="InterPro" id="IPR050523">
    <property type="entry name" value="AKR_Detox_Biosynth"/>
</dbReference>
<dbReference type="STRING" id="930128.SAMN05192532_104268"/>
<dbReference type="SUPFAM" id="SSF51430">
    <property type="entry name" value="NAD(P)-linked oxidoreductase"/>
    <property type="match status" value="1"/>
</dbReference>
<accession>A0A1I2DSH1</accession>
<name>A0A1I2DSH1_9BACI</name>
<dbReference type="Proteomes" id="UP000199516">
    <property type="component" value="Unassembled WGS sequence"/>
</dbReference>
<dbReference type="InterPro" id="IPR036812">
    <property type="entry name" value="NAD(P)_OxRdtase_dom_sf"/>
</dbReference>
<dbReference type="PANTHER" id="PTHR43364:SF4">
    <property type="entry name" value="NAD(P)-LINKED OXIDOREDUCTASE SUPERFAMILY PROTEIN"/>
    <property type="match status" value="1"/>
</dbReference>
<dbReference type="InterPro" id="IPR023210">
    <property type="entry name" value="NADP_OxRdtase_dom"/>
</dbReference>
<proteinExistence type="predicted"/>
<gene>
    <name evidence="3" type="ORF">SAMN05192532_104268</name>
</gene>
<reference evidence="3 4" key="1">
    <citation type="submission" date="2016-10" db="EMBL/GenBank/DDBJ databases">
        <authorList>
            <person name="de Groot N.N."/>
        </authorList>
    </citation>
    <scope>NUCLEOTIDE SEQUENCE [LARGE SCALE GENOMIC DNA]</scope>
    <source>
        <strain evidence="3 4">DSM 23995</strain>
    </source>
</reference>
<keyword evidence="4" id="KW-1185">Reference proteome</keyword>
<sequence length="118" mass="13077">MTKYTKLGKSDVFVHPVGLGTNTVAGHNIYPNTLDEEEGIRTIGVSNFTIEQLKEANKDGYVDVVQSEYNLLNRGAEQDLLPYTEENNITFVPYFPLVSGLLAGKYSESSTFNDIHSS</sequence>
<dbReference type="EMBL" id="FONT01000004">
    <property type="protein sequence ID" value="SFE83329.1"/>
    <property type="molecule type" value="Genomic_DNA"/>
</dbReference>
<evidence type="ECO:0000256" key="1">
    <source>
        <dbReference type="ARBA" id="ARBA00023002"/>
    </source>
</evidence>
<dbReference type="Pfam" id="PF00248">
    <property type="entry name" value="Aldo_ket_red"/>
    <property type="match status" value="1"/>
</dbReference>
<dbReference type="Gene3D" id="3.20.20.100">
    <property type="entry name" value="NADP-dependent oxidoreductase domain"/>
    <property type="match status" value="1"/>
</dbReference>
<feature type="domain" description="NADP-dependent oxidoreductase" evidence="2">
    <location>
        <begin position="40"/>
        <end position="114"/>
    </location>
</feature>
<dbReference type="GO" id="GO:0016491">
    <property type="term" value="F:oxidoreductase activity"/>
    <property type="evidence" value="ECO:0007669"/>
    <property type="project" value="UniProtKB-KW"/>
</dbReference>
<evidence type="ECO:0000313" key="3">
    <source>
        <dbReference type="EMBL" id="SFE83329.1"/>
    </source>
</evidence>
<organism evidence="3 4">
    <name type="scientific">Alteribacillus iranensis</name>
    <dbReference type="NCBI Taxonomy" id="930128"/>
    <lineage>
        <taxon>Bacteria</taxon>
        <taxon>Bacillati</taxon>
        <taxon>Bacillota</taxon>
        <taxon>Bacilli</taxon>
        <taxon>Bacillales</taxon>
        <taxon>Bacillaceae</taxon>
        <taxon>Alteribacillus</taxon>
    </lineage>
</organism>
<dbReference type="PANTHER" id="PTHR43364">
    <property type="entry name" value="NADH-SPECIFIC METHYLGLYOXAL REDUCTASE-RELATED"/>
    <property type="match status" value="1"/>
</dbReference>
<evidence type="ECO:0000259" key="2">
    <source>
        <dbReference type="Pfam" id="PF00248"/>
    </source>
</evidence>
<protein>
    <submittedName>
        <fullName evidence="3">Aldo/keto reductase family protein</fullName>
    </submittedName>
</protein>